<evidence type="ECO:0000313" key="2">
    <source>
        <dbReference type="Proteomes" id="UP000515873"/>
    </source>
</evidence>
<dbReference type="AlphaFoldDB" id="A0A7G8Q4I3"/>
<evidence type="ECO:0000313" key="1">
    <source>
        <dbReference type="EMBL" id="QNK01691.1"/>
    </source>
</evidence>
<organism evidence="1 2">
    <name type="scientific">Dyella telluris</name>
    <dbReference type="NCBI Taxonomy" id="2763498"/>
    <lineage>
        <taxon>Bacteria</taxon>
        <taxon>Pseudomonadati</taxon>
        <taxon>Pseudomonadota</taxon>
        <taxon>Gammaproteobacteria</taxon>
        <taxon>Lysobacterales</taxon>
        <taxon>Rhodanobacteraceae</taxon>
        <taxon>Dyella</taxon>
    </lineage>
</organism>
<name>A0A7G8Q4I3_9GAMM</name>
<gene>
    <name evidence="1" type="ORF">H8F01_00480</name>
</gene>
<sequence length="91" mass="10386">MQIKVLFEIIIDEANDTTTFQVTSDGVRFATLDLVREDDDLNDLFYDVQISRNACLQLGLNVVQASSALMQAYAEFDKRDSWSDFEIDLDV</sequence>
<dbReference type="EMBL" id="CP060412">
    <property type="protein sequence ID" value="QNK01691.1"/>
    <property type="molecule type" value="Genomic_DNA"/>
</dbReference>
<reference evidence="1 2" key="1">
    <citation type="submission" date="2020-08" db="EMBL/GenBank/DDBJ databases">
        <title>Dyella sp. G9 isolated from forest soil.</title>
        <authorList>
            <person name="Fu J."/>
            <person name="Qiu L."/>
        </authorList>
    </citation>
    <scope>NUCLEOTIDE SEQUENCE [LARGE SCALE GENOMIC DNA]</scope>
    <source>
        <strain evidence="1 2">G9</strain>
    </source>
</reference>
<accession>A0A7G8Q4I3</accession>
<proteinExistence type="predicted"/>
<protein>
    <submittedName>
        <fullName evidence="1">Uncharacterized protein</fullName>
    </submittedName>
</protein>
<dbReference type="RefSeq" id="WP_187057150.1">
    <property type="nucleotide sequence ID" value="NZ_CP060412.1"/>
</dbReference>
<keyword evidence="2" id="KW-1185">Reference proteome</keyword>
<dbReference type="KEGG" id="dtl:H8F01_00480"/>
<dbReference type="Proteomes" id="UP000515873">
    <property type="component" value="Chromosome"/>
</dbReference>